<feature type="signal peptide" evidence="2">
    <location>
        <begin position="1"/>
        <end position="23"/>
    </location>
</feature>
<feature type="chain" id="PRO_5020907320" description="3-carboxymuconate cyclase" evidence="2">
    <location>
        <begin position="24"/>
        <end position="440"/>
    </location>
</feature>
<evidence type="ECO:0000256" key="2">
    <source>
        <dbReference type="SAM" id="SignalP"/>
    </source>
</evidence>
<dbReference type="AlphaFoldDB" id="A0A4S3IYG9"/>
<dbReference type="SUPFAM" id="SSF63825">
    <property type="entry name" value="YWTD domain"/>
    <property type="match status" value="1"/>
</dbReference>
<reference evidence="3 4" key="1">
    <citation type="submission" date="2019-03" db="EMBL/GenBank/DDBJ databases">
        <title>The genome sequence of a newly discovered highly antifungal drug resistant Aspergillus species, Aspergillus tanneri NIH 1004.</title>
        <authorList>
            <person name="Mounaud S."/>
            <person name="Singh I."/>
            <person name="Joardar V."/>
            <person name="Pakala S."/>
            <person name="Pakala S."/>
            <person name="Venepally P."/>
            <person name="Hoover J."/>
            <person name="Nierman W."/>
            <person name="Chung J."/>
            <person name="Losada L."/>
        </authorList>
    </citation>
    <scope>NUCLEOTIDE SEQUENCE [LARGE SCALE GENOMIC DNA]</scope>
    <source>
        <strain evidence="3 4">NIH1004</strain>
    </source>
</reference>
<keyword evidence="2" id="KW-0732">Signal</keyword>
<evidence type="ECO:0000313" key="3">
    <source>
        <dbReference type="EMBL" id="THC87436.1"/>
    </source>
</evidence>
<dbReference type="EMBL" id="SOSA01001212">
    <property type="protein sequence ID" value="THC87436.1"/>
    <property type="molecule type" value="Genomic_DNA"/>
</dbReference>
<dbReference type="STRING" id="1220188.A0A4S3IYG9"/>
<gene>
    <name evidence="3" type="ORF">EYZ11_013119</name>
</gene>
<dbReference type="Gene3D" id="2.130.10.10">
    <property type="entry name" value="YVTN repeat-like/Quinoprotein amine dehydrogenase"/>
    <property type="match status" value="1"/>
</dbReference>
<evidence type="ECO:0008006" key="5">
    <source>
        <dbReference type="Google" id="ProtNLM"/>
    </source>
</evidence>
<comment type="caution">
    <text evidence="3">The sequence shown here is derived from an EMBL/GenBank/DDBJ whole genome shotgun (WGS) entry which is preliminary data.</text>
</comment>
<protein>
    <recommendedName>
        <fullName evidence="5">3-carboxymuconate cyclase</fullName>
    </recommendedName>
</protein>
<evidence type="ECO:0000313" key="4">
    <source>
        <dbReference type="Proteomes" id="UP000308092"/>
    </source>
</evidence>
<dbReference type="Proteomes" id="UP000308092">
    <property type="component" value="Unassembled WGS sequence"/>
</dbReference>
<name>A0A4S3IYG9_9EURO</name>
<feature type="compositionally biased region" description="Polar residues" evidence="1">
    <location>
        <begin position="417"/>
        <end position="427"/>
    </location>
</feature>
<dbReference type="VEuPathDB" id="FungiDB:EYZ11_013119"/>
<accession>A0A4S3IYG9</accession>
<proteinExistence type="predicted"/>
<dbReference type="InterPro" id="IPR015943">
    <property type="entry name" value="WD40/YVTN_repeat-like_dom_sf"/>
</dbReference>
<sequence>MTRFLGGIFLSAVLLSLLAEGSQYPDTGCAASGKAIYFLSNNAENAVVAVPINPDGTLHDGTVTITGGTGSNAIDRGTNETATPDALLSQGALSIVGQHLFAVNAGSNTLTMMSISDSDPTKLSLVGKSVVVPGEFPNTVAASAKHQLVCVGTTGAKAGISCSTYSPTNGLGEMDELRAFDLGQTTPPMGPVNTVSHTFFSADETRLLTTVKGDPSVNNTGFVSVFKVDAARDGPSRLAAKDIRSSPMGTAVLFGTEQIPGTSSFFATDASFGGAILSLDTETDKTFLIANETVPDQQATCWVTISPTTGTAFVTDPLTNHIVEMNITDAEVITDLHTDPYNAATGFIDLAAAGNFVYALSPGNGTSEAAVMVLDVSGGPGSAKAIQNFGLGALGVGGNAQGMKVVQPECAGRPNSRFKNTTSQENGESPKVPKCGKRKT</sequence>
<organism evidence="3 4">
    <name type="scientific">Aspergillus tanneri</name>
    <dbReference type="NCBI Taxonomy" id="1220188"/>
    <lineage>
        <taxon>Eukaryota</taxon>
        <taxon>Fungi</taxon>
        <taxon>Dikarya</taxon>
        <taxon>Ascomycota</taxon>
        <taxon>Pezizomycotina</taxon>
        <taxon>Eurotiomycetes</taxon>
        <taxon>Eurotiomycetidae</taxon>
        <taxon>Eurotiales</taxon>
        <taxon>Aspergillaceae</taxon>
        <taxon>Aspergillus</taxon>
        <taxon>Aspergillus subgen. Circumdati</taxon>
    </lineage>
</organism>
<dbReference type="SUPFAM" id="SSF75011">
    <property type="entry name" value="3-carboxy-cis,cis-mucoante lactonizing enzyme"/>
    <property type="match status" value="1"/>
</dbReference>
<feature type="region of interest" description="Disordered" evidence="1">
    <location>
        <begin position="409"/>
        <end position="440"/>
    </location>
</feature>
<keyword evidence="4" id="KW-1185">Reference proteome</keyword>
<evidence type="ECO:0000256" key="1">
    <source>
        <dbReference type="SAM" id="MobiDB-lite"/>
    </source>
</evidence>